<dbReference type="Gene3D" id="3.40.50.300">
    <property type="entry name" value="P-loop containing nucleotide triphosphate hydrolases"/>
    <property type="match status" value="1"/>
</dbReference>
<dbReference type="CDD" id="cd03224">
    <property type="entry name" value="ABC_TM1139_LivF_branched"/>
    <property type="match status" value="1"/>
</dbReference>
<accession>A0A1Y3PUX1</accession>
<evidence type="ECO:0000256" key="2">
    <source>
        <dbReference type="ARBA" id="ARBA00022448"/>
    </source>
</evidence>
<organism evidence="7 8">
    <name type="scientific">Bacillus thermozeamaize</name>
    <dbReference type="NCBI Taxonomy" id="230954"/>
    <lineage>
        <taxon>Bacteria</taxon>
        <taxon>Bacillati</taxon>
        <taxon>Bacillota</taxon>
        <taxon>Bacilli</taxon>
        <taxon>Bacillales</taxon>
        <taxon>Bacillaceae</taxon>
        <taxon>Bacillus</taxon>
    </lineage>
</organism>
<keyword evidence="2" id="KW-0813">Transport</keyword>
<evidence type="ECO:0000313" key="7">
    <source>
        <dbReference type="EMBL" id="OUM91143.1"/>
    </source>
</evidence>
<dbReference type="InterPro" id="IPR052156">
    <property type="entry name" value="BCAA_Transport_ATP-bd_LivF"/>
</dbReference>
<evidence type="ECO:0000256" key="1">
    <source>
        <dbReference type="ARBA" id="ARBA00005417"/>
    </source>
</evidence>
<evidence type="ECO:0000313" key="8">
    <source>
        <dbReference type="Proteomes" id="UP000196475"/>
    </source>
</evidence>
<dbReference type="AlphaFoldDB" id="A0A1Y3PUX1"/>
<sequence length="249" mass="27191">MKRSSGHTLAKPPKPILDIKGIWVHYEKAEALRDVSITIAEGEITTLIGANGAGKTTLLRTISGLLRATRGEIIFMGERIDNCIPSEIVARGVAHVPEGRRLFPEMTVLENLELGAYLRKDKKSVKRSLERVLTFFPDLKPKLTQVASRLSGGQQQMVAIGRALMAEPKLLLLDEPSIGLAPKVVQEIGKIIKDINKEGVSVLLVEQDAHMALDLASYGYVIQTGEITLSGQSSKLKENDEVKSAYLGI</sequence>
<protein>
    <submittedName>
        <fullName evidence="7">ABC transporter ATP-binding protein</fullName>
    </submittedName>
</protein>
<dbReference type="GO" id="GO:0015658">
    <property type="term" value="F:branched-chain amino acid transmembrane transporter activity"/>
    <property type="evidence" value="ECO:0007669"/>
    <property type="project" value="TreeGrafter"/>
</dbReference>
<dbReference type="PROSITE" id="PS50893">
    <property type="entry name" value="ABC_TRANSPORTER_2"/>
    <property type="match status" value="1"/>
</dbReference>
<dbReference type="GO" id="GO:0015807">
    <property type="term" value="P:L-amino acid transport"/>
    <property type="evidence" value="ECO:0007669"/>
    <property type="project" value="TreeGrafter"/>
</dbReference>
<keyword evidence="5" id="KW-0029">Amino-acid transport</keyword>
<keyword evidence="3" id="KW-0547">Nucleotide-binding</keyword>
<dbReference type="PANTHER" id="PTHR43820:SF4">
    <property type="entry name" value="HIGH-AFFINITY BRANCHED-CHAIN AMINO ACID TRANSPORT ATP-BINDING PROTEIN LIVF"/>
    <property type="match status" value="1"/>
</dbReference>
<keyword evidence="4 7" id="KW-0067">ATP-binding</keyword>
<evidence type="ECO:0000259" key="6">
    <source>
        <dbReference type="PROSITE" id="PS50893"/>
    </source>
</evidence>
<comment type="caution">
    <text evidence="7">The sequence shown here is derived from an EMBL/GenBank/DDBJ whole genome shotgun (WGS) entry which is preliminary data.</text>
</comment>
<dbReference type="Proteomes" id="UP000196475">
    <property type="component" value="Unassembled WGS sequence"/>
</dbReference>
<evidence type="ECO:0000256" key="4">
    <source>
        <dbReference type="ARBA" id="ARBA00022840"/>
    </source>
</evidence>
<dbReference type="GO" id="GO:0016887">
    <property type="term" value="F:ATP hydrolysis activity"/>
    <property type="evidence" value="ECO:0007669"/>
    <property type="project" value="InterPro"/>
</dbReference>
<feature type="domain" description="ABC transporter" evidence="6">
    <location>
        <begin position="17"/>
        <end position="249"/>
    </location>
</feature>
<dbReference type="InterPro" id="IPR027417">
    <property type="entry name" value="P-loop_NTPase"/>
</dbReference>
<comment type="similarity">
    <text evidence="1">Belongs to the ABC transporter superfamily.</text>
</comment>
<dbReference type="InterPro" id="IPR003593">
    <property type="entry name" value="AAA+_ATPase"/>
</dbReference>
<name>A0A1Y3PUX1_9BACI</name>
<dbReference type="PANTHER" id="PTHR43820">
    <property type="entry name" value="HIGH-AFFINITY BRANCHED-CHAIN AMINO ACID TRANSPORT ATP-BINDING PROTEIN LIVF"/>
    <property type="match status" value="1"/>
</dbReference>
<evidence type="ECO:0000256" key="5">
    <source>
        <dbReference type="ARBA" id="ARBA00022970"/>
    </source>
</evidence>
<dbReference type="SUPFAM" id="SSF52540">
    <property type="entry name" value="P-loop containing nucleoside triphosphate hydrolases"/>
    <property type="match status" value="1"/>
</dbReference>
<dbReference type="InterPro" id="IPR003439">
    <property type="entry name" value="ABC_transporter-like_ATP-bd"/>
</dbReference>
<reference evidence="8" key="1">
    <citation type="submission" date="2016-06" db="EMBL/GenBank/DDBJ databases">
        <authorList>
            <person name="Nascimento L."/>
            <person name="Pereira R.V."/>
            <person name="Martins L.F."/>
            <person name="Quaggio R.B."/>
            <person name="Silva A.M."/>
            <person name="Setubal J.C."/>
        </authorList>
    </citation>
    <scope>NUCLEOTIDE SEQUENCE [LARGE SCALE GENOMIC DNA]</scope>
</reference>
<dbReference type="Pfam" id="PF00005">
    <property type="entry name" value="ABC_tran"/>
    <property type="match status" value="1"/>
</dbReference>
<proteinExistence type="inferred from homology"/>
<gene>
    <name evidence="7" type="ORF">BAA01_09625</name>
</gene>
<evidence type="ECO:0000256" key="3">
    <source>
        <dbReference type="ARBA" id="ARBA00022741"/>
    </source>
</evidence>
<dbReference type="EMBL" id="LZRT01000004">
    <property type="protein sequence ID" value="OUM91143.1"/>
    <property type="molecule type" value="Genomic_DNA"/>
</dbReference>
<dbReference type="InterPro" id="IPR017871">
    <property type="entry name" value="ABC_transporter-like_CS"/>
</dbReference>
<dbReference type="GO" id="GO:0005524">
    <property type="term" value="F:ATP binding"/>
    <property type="evidence" value="ECO:0007669"/>
    <property type="project" value="UniProtKB-KW"/>
</dbReference>
<dbReference type="PROSITE" id="PS00211">
    <property type="entry name" value="ABC_TRANSPORTER_1"/>
    <property type="match status" value="1"/>
</dbReference>
<dbReference type="SMART" id="SM00382">
    <property type="entry name" value="AAA"/>
    <property type="match status" value="1"/>
</dbReference>